<dbReference type="SUPFAM" id="SSF51971">
    <property type="entry name" value="Nucleotide-binding domain"/>
    <property type="match status" value="1"/>
</dbReference>
<evidence type="ECO:0000259" key="6">
    <source>
        <dbReference type="Pfam" id="PF07992"/>
    </source>
</evidence>
<feature type="non-terminal residue" evidence="7">
    <location>
        <position position="1"/>
    </location>
</feature>
<organism evidence="7">
    <name type="scientific">marine sediment metagenome</name>
    <dbReference type="NCBI Taxonomy" id="412755"/>
    <lineage>
        <taxon>unclassified sequences</taxon>
        <taxon>metagenomes</taxon>
        <taxon>ecological metagenomes</taxon>
    </lineage>
</organism>
<dbReference type="PANTHER" id="PTHR48105">
    <property type="entry name" value="THIOREDOXIN REDUCTASE 1-RELATED-RELATED"/>
    <property type="match status" value="1"/>
</dbReference>
<keyword evidence="4" id="KW-1015">Disulfide bond</keyword>
<dbReference type="GO" id="GO:0016668">
    <property type="term" value="F:oxidoreductase activity, acting on a sulfur group of donors, NAD(P) as acceptor"/>
    <property type="evidence" value="ECO:0007669"/>
    <property type="project" value="UniProtKB-ARBA"/>
</dbReference>
<dbReference type="EMBL" id="BARS01001512">
    <property type="protein sequence ID" value="GAF72818.1"/>
    <property type="molecule type" value="Genomic_DNA"/>
</dbReference>
<sequence length="250" mass="27851">LVVTKDIGGQAARSGDIQNYTGYQFISGPELAEKFEEHMRKFNFNIRENEEVTKLVAKQNNFLVKTDKNSYWAKTVIVASGKKSRELGVSGEKEFKNKGLVYCATCDAPLFSEDDVAVIGGGNSALDATLQLMKIANYVYIINIADYLTGDEIMQKKIKKSKKVSILNNSQVIEILGDNFVNAIKIEKDKKEETLAVQGIFVEIGLIPNSNFAVGLNKTKSGEIKVNNKMKPIFPVYLLPEMLLMSLKNR</sequence>
<keyword evidence="1" id="KW-0285">Flavoprotein</keyword>
<keyword evidence="3" id="KW-0560">Oxidoreductase</keyword>
<dbReference type="InterPro" id="IPR008255">
    <property type="entry name" value="Pyr_nucl-diS_OxRdtase_2_AS"/>
</dbReference>
<keyword evidence="2" id="KW-0274">FAD</keyword>
<dbReference type="InterPro" id="IPR023753">
    <property type="entry name" value="FAD/NAD-binding_dom"/>
</dbReference>
<evidence type="ECO:0000256" key="2">
    <source>
        <dbReference type="ARBA" id="ARBA00022827"/>
    </source>
</evidence>
<keyword evidence="5" id="KW-0676">Redox-active center</keyword>
<reference evidence="7" key="1">
    <citation type="journal article" date="2014" name="Front. Microbiol.">
        <title>High frequency of phylogenetically diverse reductive dehalogenase-homologous genes in deep subseafloor sedimentary metagenomes.</title>
        <authorList>
            <person name="Kawai M."/>
            <person name="Futagami T."/>
            <person name="Toyoda A."/>
            <person name="Takaki Y."/>
            <person name="Nishi S."/>
            <person name="Hori S."/>
            <person name="Arai W."/>
            <person name="Tsubouchi T."/>
            <person name="Morono Y."/>
            <person name="Uchiyama I."/>
            <person name="Ito T."/>
            <person name="Fujiyama A."/>
            <person name="Inagaki F."/>
            <person name="Takami H."/>
        </authorList>
    </citation>
    <scope>NUCLEOTIDE SEQUENCE</scope>
    <source>
        <strain evidence="7">Expedition CK06-06</strain>
    </source>
</reference>
<feature type="domain" description="FAD/NAD(P)-binding" evidence="6">
    <location>
        <begin position="27"/>
        <end position="231"/>
    </location>
</feature>
<gene>
    <name evidence="7" type="ORF">S01H1_02938</name>
</gene>
<evidence type="ECO:0000256" key="1">
    <source>
        <dbReference type="ARBA" id="ARBA00022630"/>
    </source>
</evidence>
<evidence type="ECO:0000256" key="4">
    <source>
        <dbReference type="ARBA" id="ARBA00023157"/>
    </source>
</evidence>
<evidence type="ECO:0000313" key="7">
    <source>
        <dbReference type="EMBL" id="GAF72818.1"/>
    </source>
</evidence>
<proteinExistence type="predicted"/>
<evidence type="ECO:0000256" key="5">
    <source>
        <dbReference type="ARBA" id="ARBA00023284"/>
    </source>
</evidence>
<dbReference type="Pfam" id="PF07992">
    <property type="entry name" value="Pyr_redox_2"/>
    <property type="match status" value="1"/>
</dbReference>
<dbReference type="PRINTS" id="PR00368">
    <property type="entry name" value="FADPNR"/>
</dbReference>
<dbReference type="InterPro" id="IPR050097">
    <property type="entry name" value="Ferredoxin-NADP_redctase_2"/>
</dbReference>
<accession>X0RVI8</accession>
<dbReference type="PRINTS" id="PR00469">
    <property type="entry name" value="PNDRDTASEII"/>
</dbReference>
<evidence type="ECO:0000256" key="3">
    <source>
        <dbReference type="ARBA" id="ARBA00023002"/>
    </source>
</evidence>
<dbReference type="AlphaFoldDB" id="X0RVI8"/>
<comment type="caution">
    <text evidence="7">The sequence shown here is derived from an EMBL/GenBank/DDBJ whole genome shotgun (WGS) entry which is preliminary data.</text>
</comment>
<name>X0RVI8_9ZZZZ</name>
<protein>
    <recommendedName>
        <fullName evidence="6">FAD/NAD(P)-binding domain-containing protein</fullName>
    </recommendedName>
</protein>
<dbReference type="Gene3D" id="3.50.50.60">
    <property type="entry name" value="FAD/NAD(P)-binding domain"/>
    <property type="match status" value="2"/>
</dbReference>
<dbReference type="InterPro" id="IPR036188">
    <property type="entry name" value="FAD/NAD-bd_sf"/>
</dbReference>
<dbReference type="PROSITE" id="PS00573">
    <property type="entry name" value="PYRIDINE_REDOX_2"/>
    <property type="match status" value="1"/>
</dbReference>